<keyword evidence="2" id="KW-1185">Reference proteome</keyword>
<protein>
    <submittedName>
        <fullName evidence="1">Uncharacterized protein</fullName>
    </submittedName>
</protein>
<dbReference type="EMBL" id="SRLO01000118">
    <property type="protein sequence ID" value="TNN74049.1"/>
    <property type="molecule type" value="Genomic_DNA"/>
</dbReference>
<evidence type="ECO:0000313" key="1">
    <source>
        <dbReference type="EMBL" id="TNN74049.1"/>
    </source>
</evidence>
<sequence>MPPGSSPLQENQGLMGSCWKSMVQMGAYMAHRKKSKSGLQPVPEEAGKHRQFCILPIANFQDKSGDIKQEKKNKQLPVGSV</sequence>
<dbReference type="AlphaFoldDB" id="A0A4Z2I7N2"/>
<organism evidence="1 2">
    <name type="scientific">Liparis tanakae</name>
    <name type="common">Tanaka's snailfish</name>
    <dbReference type="NCBI Taxonomy" id="230148"/>
    <lineage>
        <taxon>Eukaryota</taxon>
        <taxon>Metazoa</taxon>
        <taxon>Chordata</taxon>
        <taxon>Craniata</taxon>
        <taxon>Vertebrata</taxon>
        <taxon>Euteleostomi</taxon>
        <taxon>Actinopterygii</taxon>
        <taxon>Neopterygii</taxon>
        <taxon>Teleostei</taxon>
        <taxon>Neoteleostei</taxon>
        <taxon>Acanthomorphata</taxon>
        <taxon>Eupercaria</taxon>
        <taxon>Perciformes</taxon>
        <taxon>Cottioidei</taxon>
        <taxon>Cottales</taxon>
        <taxon>Liparidae</taxon>
        <taxon>Liparis</taxon>
    </lineage>
</organism>
<accession>A0A4Z2I7N2</accession>
<proteinExistence type="predicted"/>
<name>A0A4Z2I7N2_9TELE</name>
<comment type="caution">
    <text evidence="1">The sequence shown here is derived from an EMBL/GenBank/DDBJ whole genome shotgun (WGS) entry which is preliminary data.</text>
</comment>
<dbReference type="Proteomes" id="UP000314294">
    <property type="component" value="Unassembled WGS sequence"/>
</dbReference>
<gene>
    <name evidence="1" type="ORF">EYF80_015690</name>
</gene>
<evidence type="ECO:0000313" key="2">
    <source>
        <dbReference type="Proteomes" id="UP000314294"/>
    </source>
</evidence>
<reference evidence="1 2" key="1">
    <citation type="submission" date="2019-03" db="EMBL/GenBank/DDBJ databases">
        <title>First draft genome of Liparis tanakae, snailfish: a comprehensive survey of snailfish specific genes.</title>
        <authorList>
            <person name="Kim W."/>
            <person name="Song I."/>
            <person name="Jeong J.-H."/>
            <person name="Kim D."/>
            <person name="Kim S."/>
            <person name="Ryu S."/>
            <person name="Song J.Y."/>
            <person name="Lee S.K."/>
        </authorList>
    </citation>
    <scope>NUCLEOTIDE SEQUENCE [LARGE SCALE GENOMIC DNA]</scope>
    <source>
        <tissue evidence="1">Muscle</tissue>
    </source>
</reference>